<comment type="caution">
    <text evidence="1">The sequence shown here is derived from an EMBL/GenBank/DDBJ whole genome shotgun (WGS) entry which is preliminary data.</text>
</comment>
<dbReference type="RefSeq" id="WP_379280460.1">
    <property type="nucleotide sequence ID" value="NZ_JBHUMY010000045.1"/>
</dbReference>
<sequence>MHRRQWLAAYEKLVLLSDEYSQRIATCKEIMEVVIGGVYGSQVNWHKETLSEVISAILDIHYSLELKLRLIEAEKAFLARLIDRNRENH</sequence>
<keyword evidence="2" id="KW-1185">Reference proteome</keyword>
<gene>
    <name evidence="1" type="ORF">ACFSW5_26035</name>
</gene>
<organism evidence="1 2">
    <name type="scientific">Paenibacillus thailandensis</name>
    <dbReference type="NCBI Taxonomy" id="393250"/>
    <lineage>
        <taxon>Bacteria</taxon>
        <taxon>Bacillati</taxon>
        <taxon>Bacillota</taxon>
        <taxon>Bacilli</taxon>
        <taxon>Bacillales</taxon>
        <taxon>Paenibacillaceae</taxon>
        <taxon>Paenibacillus</taxon>
    </lineage>
</organism>
<evidence type="ECO:0000313" key="2">
    <source>
        <dbReference type="Proteomes" id="UP001597493"/>
    </source>
</evidence>
<dbReference type="EMBL" id="JBHUMY010000045">
    <property type="protein sequence ID" value="MFD2663704.1"/>
    <property type="molecule type" value="Genomic_DNA"/>
</dbReference>
<evidence type="ECO:0000313" key="1">
    <source>
        <dbReference type="EMBL" id="MFD2663704.1"/>
    </source>
</evidence>
<dbReference type="Proteomes" id="UP001597493">
    <property type="component" value="Unassembled WGS sequence"/>
</dbReference>
<accession>A0ABW5R4U2</accession>
<reference evidence="2" key="1">
    <citation type="journal article" date="2019" name="Int. J. Syst. Evol. Microbiol.">
        <title>The Global Catalogue of Microorganisms (GCM) 10K type strain sequencing project: providing services to taxonomists for standard genome sequencing and annotation.</title>
        <authorList>
            <consortium name="The Broad Institute Genomics Platform"/>
            <consortium name="The Broad Institute Genome Sequencing Center for Infectious Disease"/>
            <person name="Wu L."/>
            <person name="Ma J."/>
        </authorList>
    </citation>
    <scope>NUCLEOTIDE SEQUENCE [LARGE SCALE GENOMIC DNA]</scope>
    <source>
        <strain evidence="2">TISTR 1827</strain>
    </source>
</reference>
<protein>
    <submittedName>
        <fullName evidence="1">Uncharacterized protein</fullName>
    </submittedName>
</protein>
<proteinExistence type="predicted"/>
<name>A0ABW5R4U2_9BACL</name>